<dbReference type="Gene3D" id="2.60.200.30">
    <property type="entry name" value="Probable inorganic polyphosphate/atp-NAD kinase, domain 2"/>
    <property type="match status" value="1"/>
</dbReference>
<comment type="caution">
    <text evidence="1">The sequence shown here is derived from an EMBL/GenBank/DDBJ whole genome shotgun (WGS) entry which is preliminary data.</text>
</comment>
<proteinExistence type="predicted"/>
<sequence>MERLTENKIVLVKRKTRLEDLIARYNTIAQAKFYIEHMGSDFSDYIMEDERYKKAIAEAQGHLEALGRVQVVDREYVPNFIFGEDDIVVAIGQDGLVANTLKYLSNQQLIGVNPDPARWDGVLLPFTVAELRLVIQDVFRKKRQVKEVSMAKATLNDGQAIYAVNDLFIGQRTHVSSRYRIQCGRRCEYQSSSGIIVSTGLGSTGWLKSVLAGANSIVNGTMNGTSDKRSKLDKNTKVQIERSLPWNSDYLYFSVREPFPSKNSGAELVFGTVTDETPLRILSQMPENGVIFSDGIENDYLQFNSGIEATITVAEKKGKLVV</sequence>
<evidence type="ECO:0000313" key="1">
    <source>
        <dbReference type="EMBL" id="TCL57556.1"/>
    </source>
</evidence>
<name>A0A4R1QUC5_9FIRM</name>
<dbReference type="PANTHER" id="PTHR13158">
    <property type="match status" value="1"/>
</dbReference>
<evidence type="ECO:0008006" key="3">
    <source>
        <dbReference type="Google" id="ProtNLM"/>
    </source>
</evidence>
<dbReference type="SUPFAM" id="SSF111331">
    <property type="entry name" value="NAD kinase/diacylglycerol kinase-like"/>
    <property type="match status" value="1"/>
</dbReference>
<dbReference type="STRING" id="1469948.GCA_000732725_02059"/>
<dbReference type="RefSeq" id="WP_031390751.1">
    <property type="nucleotide sequence ID" value="NZ_JPNB01000001.1"/>
</dbReference>
<gene>
    <name evidence="1" type="ORF">EDD76_10891</name>
</gene>
<dbReference type="GO" id="GO:0003951">
    <property type="term" value="F:NAD+ kinase activity"/>
    <property type="evidence" value="ECO:0007669"/>
    <property type="project" value="InterPro"/>
</dbReference>
<keyword evidence="2" id="KW-1185">Reference proteome</keyword>
<dbReference type="Proteomes" id="UP000295718">
    <property type="component" value="Unassembled WGS sequence"/>
</dbReference>
<dbReference type="PANTHER" id="PTHR13158:SF5">
    <property type="entry name" value="NAD KINASE 2, MITOCHONDRIAL"/>
    <property type="match status" value="1"/>
</dbReference>
<protein>
    <recommendedName>
        <fullName evidence="3">Sugar kinase</fullName>
    </recommendedName>
</protein>
<dbReference type="InterPro" id="IPR017437">
    <property type="entry name" value="ATP-NAD_kinase_PpnK-typ_C"/>
</dbReference>
<dbReference type="AlphaFoldDB" id="A0A4R1QUC5"/>
<evidence type="ECO:0000313" key="2">
    <source>
        <dbReference type="Proteomes" id="UP000295718"/>
    </source>
</evidence>
<organism evidence="1 2">
    <name type="scientific">Kineothrix alysoides</name>
    <dbReference type="NCBI Taxonomy" id="1469948"/>
    <lineage>
        <taxon>Bacteria</taxon>
        <taxon>Bacillati</taxon>
        <taxon>Bacillota</taxon>
        <taxon>Clostridia</taxon>
        <taxon>Lachnospirales</taxon>
        <taxon>Lachnospiraceae</taxon>
        <taxon>Kineothrix</taxon>
    </lineage>
</organism>
<dbReference type="EMBL" id="SLUO01000008">
    <property type="protein sequence ID" value="TCL57556.1"/>
    <property type="molecule type" value="Genomic_DNA"/>
</dbReference>
<dbReference type="GO" id="GO:0019674">
    <property type="term" value="P:NAD+ metabolic process"/>
    <property type="evidence" value="ECO:0007669"/>
    <property type="project" value="InterPro"/>
</dbReference>
<accession>A0A4R1QUC5</accession>
<reference evidence="1 2" key="1">
    <citation type="submission" date="2019-03" db="EMBL/GenBank/DDBJ databases">
        <title>Genomic Encyclopedia of Type Strains, Phase IV (KMG-IV): sequencing the most valuable type-strain genomes for metagenomic binning, comparative biology and taxonomic classification.</title>
        <authorList>
            <person name="Goeker M."/>
        </authorList>
    </citation>
    <scope>NUCLEOTIDE SEQUENCE [LARGE SCALE GENOMIC DNA]</scope>
    <source>
        <strain evidence="1 2">DSM 100556</strain>
    </source>
</reference>
<dbReference type="InterPro" id="IPR016064">
    <property type="entry name" value="NAD/diacylglycerol_kinase_sf"/>
</dbReference>